<dbReference type="Gene3D" id="2.130.10.10">
    <property type="entry name" value="YVTN repeat-like/Quinoprotein amine dehydrogenase"/>
    <property type="match status" value="1"/>
</dbReference>
<keyword evidence="5" id="KW-1185">Reference proteome</keyword>
<evidence type="ECO:0000256" key="2">
    <source>
        <dbReference type="ARBA" id="ARBA00023276"/>
    </source>
</evidence>
<dbReference type="CDD" id="cd15482">
    <property type="entry name" value="Sialidase_non-viral"/>
    <property type="match status" value="1"/>
</dbReference>
<dbReference type="SUPFAM" id="SSF110296">
    <property type="entry name" value="Oligoxyloglucan reducing end-specific cellobiohydrolase"/>
    <property type="match status" value="1"/>
</dbReference>
<dbReference type="PANTHER" id="PTHR47199">
    <property type="entry name" value="PHOTOSYSTEM II STABILITY/ASSEMBLY FACTOR HCF136, CHLOROPLASTIC"/>
    <property type="match status" value="1"/>
</dbReference>
<dbReference type="RefSeq" id="WP_277831328.1">
    <property type="nucleotide sequence ID" value="NZ_JARQZE010000003.1"/>
</dbReference>
<evidence type="ECO:0000259" key="3">
    <source>
        <dbReference type="Pfam" id="PF14870"/>
    </source>
</evidence>
<gene>
    <name evidence="4" type="ORF">ACFQ4M_02560</name>
</gene>
<feature type="domain" description="Photosynthesis system II assembly factor Ycf48/Hcf136-like" evidence="3">
    <location>
        <begin position="124"/>
        <end position="241"/>
    </location>
</feature>
<sequence>MKRAIGNLFVVVVLAAVAFAFSERSDPPMPATQTRIDHLQMLDLAVRDDGRLIAVGERGRIFVSDDHGGAWRAVASPAGATLVAVRFVDAQRVVAVGHDAVIVRSEDGGEHWVKVQSDPEAEEPLLGAWFDADGQGIAVGAYGRLERTADGGASWARQEVEANEDGLHLNAVVRLAGGDLLIAGEAGLLLRSRDDGDSWEALESPYAGSFFGALALADGGALVFGMRGHVFRSDDGGDSWQEVGPGVPSSLFGGRVLADGRVVLAGQAGVVLISEDGAHSFVRVDNDDRRTRAAVAQGEQPDALLLVGEEGVERLSLVPAAGGRS</sequence>
<comment type="caution">
    <text evidence="4">The sequence shown here is derived from an EMBL/GenBank/DDBJ whole genome shotgun (WGS) entry which is preliminary data.</text>
</comment>
<dbReference type="InterPro" id="IPR028203">
    <property type="entry name" value="PSII_CF48-like_dom"/>
</dbReference>
<dbReference type="PANTHER" id="PTHR47199:SF2">
    <property type="entry name" value="PHOTOSYSTEM II STABILITY_ASSEMBLY FACTOR HCF136, CHLOROPLASTIC"/>
    <property type="match status" value="1"/>
</dbReference>
<dbReference type="InterPro" id="IPR015943">
    <property type="entry name" value="WD40/YVTN_repeat-like_dom_sf"/>
</dbReference>
<dbReference type="EMBL" id="JBHTMC010000002">
    <property type="protein sequence ID" value="MFD1262448.1"/>
    <property type="molecule type" value="Genomic_DNA"/>
</dbReference>
<keyword evidence="2" id="KW-0604">Photosystem II</keyword>
<protein>
    <submittedName>
        <fullName evidence="4">WD40/YVTN/BNR-like repeat-containing protein</fullName>
    </submittedName>
</protein>
<proteinExistence type="predicted"/>
<evidence type="ECO:0000313" key="5">
    <source>
        <dbReference type="Proteomes" id="UP001597158"/>
    </source>
</evidence>
<dbReference type="Pfam" id="PF14870">
    <property type="entry name" value="PSII_BNR"/>
    <property type="match status" value="1"/>
</dbReference>
<reference evidence="5" key="1">
    <citation type="journal article" date="2019" name="Int. J. Syst. Evol. Microbiol.">
        <title>The Global Catalogue of Microorganisms (GCM) 10K type strain sequencing project: providing services to taxonomists for standard genome sequencing and annotation.</title>
        <authorList>
            <consortium name="The Broad Institute Genomics Platform"/>
            <consortium name="The Broad Institute Genome Sequencing Center for Infectious Disease"/>
            <person name="Wu L."/>
            <person name="Ma J."/>
        </authorList>
    </citation>
    <scope>NUCLEOTIDE SEQUENCE [LARGE SCALE GENOMIC DNA]</scope>
    <source>
        <strain evidence="5">CCUG 48884</strain>
    </source>
</reference>
<organism evidence="4 5">
    <name type="scientific">Thauera mechernichensis</name>
    <dbReference type="NCBI Taxonomy" id="82788"/>
    <lineage>
        <taxon>Bacteria</taxon>
        <taxon>Pseudomonadati</taxon>
        <taxon>Pseudomonadota</taxon>
        <taxon>Betaproteobacteria</taxon>
        <taxon>Rhodocyclales</taxon>
        <taxon>Zoogloeaceae</taxon>
        <taxon>Thauera</taxon>
    </lineage>
</organism>
<evidence type="ECO:0000256" key="1">
    <source>
        <dbReference type="ARBA" id="ARBA00022531"/>
    </source>
</evidence>
<name>A0ABW3W8S1_9RHOO</name>
<keyword evidence="1" id="KW-0602">Photosynthesis</keyword>
<accession>A0ABW3W8S1</accession>
<evidence type="ECO:0000313" key="4">
    <source>
        <dbReference type="EMBL" id="MFD1262448.1"/>
    </source>
</evidence>
<dbReference type="Proteomes" id="UP001597158">
    <property type="component" value="Unassembled WGS sequence"/>
</dbReference>